<sequence length="201" mass="22749">MPVPIEELCTLGNRNLLRLPKTAFFCSRSYPASIERSTYLWALEQRMLSRCVLSGFHSQLEQSVFRYLRQGARQPILYALARGIQPNLSMEYAKEIKEGHLLFISPFDASLAMVTKETAHLRNLLMVELADELFVPYVTPGGSLERLLKTPAARRKPILTLDLPFNKGLLKRGARIYRPAQLLGHSGAQPALPLRRSYPLS</sequence>
<dbReference type="EMBL" id="FYEW01000002">
    <property type="protein sequence ID" value="SNC76249.1"/>
    <property type="molecule type" value="Genomic_DNA"/>
</dbReference>
<organism evidence="1 2">
    <name type="scientific">Hymenobacter gelipurpurascens</name>
    <dbReference type="NCBI Taxonomy" id="89968"/>
    <lineage>
        <taxon>Bacteria</taxon>
        <taxon>Pseudomonadati</taxon>
        <taxon>Bacteroidota</taxon>
        <taxon>Cytophagia</taxon>
        <taxon>Cytophagales</taxon>
        <taxon>Hymenobacteraceae</taxon>
        <taxon>Hymenobacter</taxon>
    </lineage>
</organism>
<dbReference type="AlphaFoldDB" id="A0A212UDC7"/>
<proteinExistence type="predicted"/>
<dbReference type="Proteomes" id="UP000198131">
    <property type="component" value="Unassembled WGS sequence"/>
</dbReference>
<accession>A0A212UDC7</accession>
<evidence type="ECO:0000313" key="1">
    <source>
        <dbReference type="EMBL" id="SNC76249.1"/>
    </source>
</evidence>
<reference evidence="2" key="1">
    <citation type="submission" date="2017-06" db="EMBL/GenBank/DDBJ databases">
        <authorList>
            <person name="Varghese N."/>
            <person name="Submissions S."/>
        </authorList>
    </citation>
    <scope>NUCLEOTIDE SEQUENCE [LARGE SCALE GENOMIC DNA]</scope>
    <source>
        <strain evidence="2">DSM 11116</strain>
    </source>
</reference>
<evidence type="ECO:0000313" key="2">
    <source>
        <dbReference type="Proteomes" id="UP000198131"/>
    </source>
</evidence>
<protein>
    <submittedName>
        <fullName evidence="1">Uncharacterized protein</fullName>
    </submittedName>
</protein>
<name>A0A212UDC7_9BACT</name>
<keyword evidence="2" id="KW-1185">Reference proteome</keyword>
<gene>
    <name evidence="1" type="ORF">SAMN06265337_3290</name>
</gene>
<dbReference type="Gene3D" id="3.40.50.450">
    <property type="match status" value="1"/>
</dbReference>